<feature type="compositionally biased region" description="Basic and acidic residues" evidence="1">
    <location>
        <begin position="55"/>
        <end position="86"/>
    </location>
</feature>
<comment type="caution">
    <text evidence="3">The sequence shown here is derived from an EMBL/GenBank/DDBJ whole genome shotgun (WGS) entry which is preliminary data.</text>
</comment>
<accession>A0A923J074</accession>
<feature type="region of interest" description="Disordered" evidence="1">
    <location>
        <begin position="27"/>
        <end position="123"/>
    </location>
</feature>
<reference evidence="3 4" key="1">
    <citation type="submission" date="2020-04" db="EMBL/GenBank/DDBJ databases">
        <title>Genomic insights into acetone-butanol-ethanol (ABE) fermentation by sequencing solventogenic clostridia strains.</title>
        <authorList>
            <person name="Brown S."/>
        </authorList>
    </citation>
    <scope>NUCLEOTIDE SEQUENCE [LARGE SCALE GENOMIC DNA]</scope>
    <source>
        <strain evidence="3 4">DJ011</strain>
    </source>
</reference>
<proteinExistence type="predicted"/>
<feature type="domain" description="Transcobalamin-like C-terminal" evidence="2">
    <location>
        <begin position="162"/>
        <end position="240"/>
    </location>
</feature>
<dbReference type="Proteomes" id="UP000563151">
    <property type="component" value="Unassembled WGS sequence"/>
</dbReference>
<feature type="compositionally biased region" description="Low complexity" evidence="1">
    <location>
        <begin position="30"/>
        <end position="41"/>
    </location>
</feature>
<dbReference type="Pfam" id="PF14478">
    <property type="entry name" value="DUF4430"/>
    <property type="match status" value="1"/>
</dbReference>
<evidence type="ECO:0000256" key="1">
    <source>
        <dbReference type="SAM" id="MobiDB-lite"/>
    </source>
</evidence>
<dbReference type="AlphaFoldDB" id="A0A923J074"/>
<gene>
    <name evidence="3" type="ORF">HGG79_08185</name>
</gene>
<evidence type="ECO:0000313" key="3">
    <source>
        <dbReference type="EMBL" id="MBC2397752.1"/>
    </source>
</evidence>
<evidence type="ECO:0000259" key="2">
    <source>
        <dbReference type="Pfam" id="PF14478"/>
    </source>
</evidence>
<keyword evidence="4" id="KW-1185">Reference proteome</keyword>
<protein>
    <recommendedName>
        <fullName evidence="2">Transcobalamin-like C-terminal domain-containing protein</fullName>
    </recommendedName>
</protein>
<dbReference type="EMBL" id="JAAZWO010000007">
    <property type="protein sequence ID" value="MBC2397752.1"/>
    <property type="molecule type" value="Genomic_DNA"/>
</dbReference>
<sequence length="253" mass="28457">MKILKKSIPVIILFLICFFTIGCGGKKTSDSTSNNSSTVISIDKDNTKNNNGQSSEKEEKAQQLSSKELKGKEENIKDNLKTEKNKINTSTNLSNGINKNLSNPSQSNEKKHSIEKSKIQKQSSNTADKNTFTLIIAKELKGYTGKDSEILVKKQIHIEGNKSAMTYLRENSQIRDKGGFIYEINGIHNLYPIPASKKTPEQKKLKIMGIDWFIYLNGKKTSTGANDVYPKPGDELLLDIHEWDRRELAKDAY</sequence>
<name>A0A923J074_CLOTT</name>
<dbReference type="RefSeq" id="WP_035151041.1">
    <property type="nucleotide sequence ID" value="NZ_JAAZWO010000007.1"/>
</dbReference>
<feature type="compositionally biased region" description="Polar residues" evidence="1">
    <location>
        <begin position="87"/>
        <end position="106"/>
    </location>
</feature>
<organism evidence="3 4">
    <name type="scientific">Clostridium tetanomorphum</name>
    <dbReference type="NCBI Taxonomy" id="1553"/>
    <lineage>
        <taxon>Bacteria</taxon>
        <taxon>Bacillati</taxon>
        <taxon>Bacillota</taxon>
        <taxon>Clostridia</taxon>
        <taxon>Eubacteriales</taxon>
        <taxon>Clostridiaceae</taxon>
        <taxon>Clostridium</taxon>
    </lineage>
</organism>
<evidence type="ECO:0000313" key="4">
    <source>
        <dbReference type="Proteomes" id="UP000563151"/>
    </source>
</evidence>
<feature type="compositionally biased region" description="Basic and acidic residues" evidence="1">
    <location>
        <begin position="108"/>
        <end position="118"/>
    </location>
</feature>
<dbReference type="PROSITE" id="PS51257">
    <property type="entry name" value="PROKAR_LIPOPROTEIN"/>
    <property type="match status" value="1"/>
</dbReference>
<dbReference type="InterPro" id="IPR027954">
    <property type="entry name" value="Transcobalamin-like_C"/>
</dbReference>